<dbReference type="SMART" id="SM00692">
    <property type="entry name" value="DM3"/>
    <property type="match status" value="1"/>
</dbReference>
<dbReference type="InterPro" id="IPR038441">
    <property type="entry name" value="THAP_Znf_sf"/>
</dbReference>
<evidence type="ECO:0000256" key="7">
    <source>
        <dbReference type="ARBA" id="ARBA00023054"/>
    </source>
</evidence>
<keyword evidence="9" id="KW-0804">Transcription</keyword>
<keyword evidence="6" id="KW-0805">Transcription regulation</keyword>
<evidence type="ECO:0000313" key="14">
    <source>
        <dbReference type="Proteomes" id="UP000504618"/>
    </source>
</evidence>
<dbReference type="Proteomes" id="UP000504618">
    <property type="component" value="Unplaced"/>
</dbReference>
<gene>
    <name evidence="15" type="primary">LOC112459099</name>
</gene>
<keyword evidence="4 12" id="KW-0863">Zinc-finger</keyword>
<organism evidence="14 15">
    <name type="scientific">Temnothorax curvispinosus</name>
    <dbReference type="NCBI Taxonomy" id="300111"/>
    <lineage>
        <taxon>Eukaryota</taxon>
        <taxon>Metazoa</taxon>
        <taxon>Ecdysozoa</taxon>
        <taxon>Arthropoda</taxon>
        <taxon>Hexapoda</taxon>
        <taxon>Insecta</taxon>
        <taxon>Pterygota</taxon>
        <taxon>Neoptera</taxon>
        <taxon>Endopterygota</taxon>
        <taxon>Hymenoptera</taxon>
        <taxon>Apocrita</taxon>
        <taxon>Aculeata</taxon>
        <taxon>Formicoidea</taxon>
        <taxon>Formicidae</taxon>
        <taxon>Myrmicinae</taxon>
        <taxon>Temnothorax</taxon>
    </lineage>
</organism>
<evidence type="ECO:0000256" key="4">
    <source>
        <dbReference type="ARBA" id="ARBA00022771"/>
    </source>
</evidence>
<dbReference type="GeneID" id="112459099"/>
<keyword evidence="8 12" id="KW-0238">DNA-binding</keyword>
<keyword evidence="14" id="KW-1185">Reference proteome</keyword>
<dbReference type="GO" id="GO:0005654">
    <property type="term" value="C:nucleoplasm"/>
    <property type="evidence" value="ECO:0007669"/>
    <property type="project" value="UniProtKB-SubCell"/>
</dbReference>
<reference evidence="15" key="1">
    <citation type="submission" date="2025-08" db="UniProtKB">
        <authorList>
            <consortium name="RefSeq"/>
        </authorList>
    </citation>
    <scope>IDENTIFICATION</scope>
    <source>
        <tissue evidence="15">Whole body</tissue>
    </source>
</reference>
<name>A0A6J1QBV6_9HYME</name>
<protein>
    <submittedName>
        <fullName evidence="15">Uncharacterized protein LOC112459099 isoform X1</fullName>
    </submittedName>
</protein>
<evidence type="ECO:0000256" key="2">
    <source>
        <dbReference type="ARBA" id="ARBA00006177"/>
    </source>
</evidence>
<feature type="domain" description="THAP-type" evidence="13">
    <location>
        <begin position="1"/>
        <end position="94"/>
    </location>
</feature>
<dbReference type="Gene3D" id="6.20.210.20">
    <property type="entry name" value="THAP domain"/>
    <property type="match status" value="1"/>
</dbReference>
<dbReference type="InterPro" id="IPR026516">
    <property type="entry name" value="THAP1/10"/>
</dbReference>
<evidence type="ECO:0000256" key="6">
    <source>
        <dbReference type="ARBA" id="ARBA00023015"/>
    </source>
</evidence>
<dbReference type="SUPFAM" id="SSF57716">
    <property type="entry name" value="Glucocorticoid receptor-like (DNA-binding domain)"/>
    <property type="match status" value="1"/>
</dbReference>
<dbReference type="PANTHER" id="PTHR46600:SF1">
    <property type="entry name" value="THAP DOMAIN-CONTAINING PROTEIN 1"/>
    <property type="match status" value="1"/>
</dbReference>
<evidence type="ECO:0000256" key="12">
    <source>
        <dbReference type="PROSITE-ProRule" id="PRU00309"/>
    </source>
</evidence>
<dbReference type="OrthoDB" id="7589662at2759"/>
<evidence type="ECO:0000259" key="13">
    <source>
        <dbReference type="PROSITE" id="PS50950"/>
    </source>
</evidence>
<dbReference type="SMART" id="SM00980">
    <property type="entry name" value="THAP"/>
    <property type="match status" value="1"/>
</dbReference>
<comment type="similarity">
    <text evidence="2">Belongs to the THAP1 family.</text>
</comment>
<dbReference type="GO" id="GO:0043565">
    <property type="term" value="F:sequence-specific DNA binding"/>
    <property type="evidence" value="ECO:0007669"/>
    <property type="project" value="InterPro"/>
</dbReference>
<dbReference type="Pfam" id="PF05485">
    <property type="entry name" value="THAP"/>
    <property type="match status" value="1"/>
</dbReference>
<keyword evidence="7" id="KW-0175">Coiled coil</keyword>
<proteinExistence type="inferred from homology"/>
<keyword evidence="10" id="KW-0539">Nucleus</keyword>
<dbReference type="InterPro" id="IPR006612">
    <property type="entry name" value="THAP_Znf"/>
</dbReference>
<evidence type="ECO:0000256" key="8">
    <source>
        <dbReference type="ARBA" id="ARBA00023125"/>
    </source>
</evidence>
<comment type="subcellular location">
    <subcellularLocation>
        <location evidence="1">Nucleus</location>
        <location evidence="1">Nucleoplasm</location>
    </subcellularLocation>
</comment>
<sequence length="375" mass="42240">MPSGCVVPSCVTNKYSTGKRSTFQVPTDENLRAKWIASIPGVESLRSTQRVCEKHFEEHFILKEFIKYDNSGKIIAQVPFKRARLQQGAVPTIFQQSPSKSRSPQKVVEVRVKNYTDYSYALQEPSTSSHSRATVGCELVNTPTTSNCDTNNVATQSLDEFGDYEQILSNNNECLSDSDVHCHLVDSSAMEIELPYEESNVTKDNIEAPMHTNSACSFTTVTFDSVKFNFNAQPGDDTLANDCFLELPKPWNVCKLTMEKEEVFLFTYVVTANDRGTEKHIFEKTLIITSSREIKYEIYMTPADITGTKLPRVLNNISMLPDILQKFKDMRVCKGITSIGLECVPENTSLKVCAGADWRHADCKMLSKNREVQFL</sequence>
<dbReference type="AlphaFoldDB" id="A0A6J1QBV6"/>
<accession>A0A6J1QBV6</accession>
<evidence type="ECO:0000256" key="9">
    <source>
        <dbReference type="ARBA" id="ARBA00023163"/>
    </source>
</evidence>
<dbReference type="RefSeq" id="XP_024878821.1">
    <property type="nucleotide sequence ID" value="XM_025023053.1"/>
</dbReference>
<evidence type="ECO:0000256" key="1">
    <source>
        <dbReference type="ARBA" id="ARBA00004642"/>
    </source>
</evidence>
<evidence type="ECO:0000256" key="11">
    <source>
        <dbReference type="ARBA" id="ARBA00023306"/>
    </source>
</evidence>
<dbReference type="GO" id="GO:0008270">
    <property type="term" value="F:zinc ion binding"/>
    <property type="evidence" value="ECO:0007669"/>
    <property type="project" value="UniProtKB-KW"/>
</dbReference>
<evidence type="ECO:0000256" key="5">
    <source>
        <dbReference type="ARBA" id="ARBA00022833"/>
    </source>
</evidence>
<evidence type="ECO:0000256" key="3">
    <source>
        <dbReference type="ARBA" id="ARBA00022723"/>
    </source>
</evidence>
<dbReference type="PANTHER" id="PTHR46600">
    <property type="entry name" value="THAP DOMAIN-CONTAINING"/>
    <property type="match status" value="1"/>
</dbReference>
<evidence type="ECO:0000313" key="15">
    <source>
        <dbReference type="RefSeq" id="XP_024878821.1"/>
    </source>
</evidence>
<dbReference type="PROSITE" id="PS50950">
    <property type="entry name" value="ZF_THAP"/>
    <property type="match status" value="1"/>
</dbReference>
<evidence type="ECO:0000256" key="10">
    <source>
        <dbReference type="ARBA" id="ARBA00023242"/>
    </source>
</evidence>
<keyword evidence="11" id="KW-0131">Cell cycle</keyword>
<keyword evidence="3" id="KW-0479">Metal-binding</keyword>
<keyword evidence="5" id="KW-0862">Zinc</keyword>